<reference evidence="2 3" key="1">
    <citation type="submission" date="2016-10" db="EMBL/GenBank/DDBJ databases">
        <authorList>
            <person name="de Groot N.N."/>
        </authorList>
    </citation>
    <scope>NUCLEOTIDE SEQUENCE [LARGE SCALE GENOMIC DNA]</scope>
    <source>
        <strain evidence="2 3">CGMCC 1.10457</strain>
    </source>
</reference>
<accession>A0A1I6LZ96</accession>
<proteinExistence type="predicted"/>
<protein>
    <recommendedName>
        <fullName evidence="1">CoA-binding domain-containing protein</fullName>
    </recommendedName>
</protein>
<feature type="domain" description="CoA-binding" evidence="1">
    <location>
        <begin position="12"/>
        <end position="105"/>
    </location>
</feature>
<evidence type="ECO:0000313" key="3">
    <source>
        <dbReference type="Proteomes" id="UP000199062"/>
    </source>
</evidence>
<keyword evidence="3" id="KW-1185">Reference proteome</keyword>
<dbReference type="OrthoDB" id="42776at2157"/>
<dbReference type="SMART" id="SM00881">
    <property type="entry name" value="CoA_binding"/>
    <property type="match status" value="1"/>
</dbReference>
<organism evidence="2 3">
    <name type="scientific">Halomicrobium zhouii</name>
    <dbReference type="NCBI Taxonomy" id="767519"/>
    <lineage>
        <taxon>Archaea</taxon>
        <taxon>Methanobacteriati</taxon>
        <taxon>Methanobacteriota</taxon>
        <taxon>Stenosarchaea group</taxon>
        <taxon>Halobacteria</taxon>
        <taxon>Halobacteriales</taxon>
        <taxon>Haloarculaceae</taxon>
        <taxon>Halomicrobium</taxon>
    </lineage>
</organism>
<dbReference type="Gene3D" id="3.40.50.720">
    <property type="entry name" value="NAD(P)-binding Rossmann-like Domain"/>
    <property type="match status" value="1"/>
</dbReference>
<dbReference type="RefSeq" id="WP_089818080.1">
    <property type="nucleotide sequence ID" value="NZ_FOZK01000003.1"/>
</dbReference>
<gene>
    <name evidence="2" type="ORF">SAMN05216559_3508</name>
</gene>
<dbReference type="PANTHER" id="PTHR33303">
    <property type="entry name" value="CYTOPLASMIC PROTEIN-RELATED"/>
    <property type="match status" value="1"/>
</dbReference>
<dbReference type="SUPFAM" id="SSF51735">
    <property type="entry name" value="NAD(P)-binding Rossmann-fold domains"/>
    <property type="match status" value="1"/>
</dbReference>
<sequence length="135" mass="14863">MPVESDEDLREILDHDTIAVVGCSTTPGKAAHDVPAYLQNQGYQIIPVNPFADEVLGERAYDSLTDVPDEIDVVDVFRPSKEVEGIVDATLERDDVTAVWLQLGIEDDEAATRAEDAGLDVVQDRCMKVEHERLG</sequence>
<name>A0A1I6LZ96_9EURY</name>
<dbReference type="AlphaFoldDB" id="A0A1I6LZ96"/>
<dbReference type="Pfam" id="PF13380">
    <property type="entry name" value="CoA_binding_2"/>
    <property type="match status" value="1"/>
</dbReference>
<dbReference type="InterPro" id="IPR036291">
    <property type="entry name" value="NAD(P)-bd_dom_sf"/>
</dbReference>
<dbReference type="PANTHER" id="PTHR33303:SF2">
    <property type="entry name" value="COA-BINDING DOMAIN-CONTAINING PROTEIN"/>
    <property type="match status" value="1"/>
</dbReference>
<dbReference type="Proteomes" id="UP000199062">
    <property type="component" value="Unassembled WGS sequence"/>
</dbReference>
<dbReference type="EMBL" id="FOZK01000003">
    <property type="protein sequence ID" value="SFS08767.1"/>
    <property type="molecule type" value="Genomic_DNA"/>
</dbReference>
<evidence type="ECO:0000313" key="2">
    <source>
        <dbReference type="EMBL" id="SFS08767.1"/>
    </source>
</evidence>
<evidence type="ECO:0000259" key="1">
    <source>
        <dbReference type="SMART" id="SM00881"/>
    </source>
</evidence>
<dbReference type="STRING" id="767519.SAMN05216559_3508"/>
<dbReference type="InterPro" id="IPR003781">
    <property type="entry name" value="CoA-bd"/>
</dbReference>